<keyword evidence="12" id="KW-1185">Reference proteome</keyword>
<sequence length="162" mass="18573">MDRVQVAQDNLVFCAGHFMIFPQGSEPLHGHNYRVSVALEGELRDDMVMDFVALKRLVKALVEELDHRVLLPAEHPRLRLRIEEDQVEAEVDRKRYVFPLEDVRILPIPNTSAEWLARYLAGRLRARLPEGLRLHALEVEVEESFGQRAIHREVLHAAAAAS</sequence>
<dbReference type="SUPFAM" id="SSF55620">
    <property type="entry name" value="Tetrahydrobiopterin biosynthesis enzymes-like"/>
    <property type="match status" value="1"/>
</dbReference>
<dbReference type="PANTHER" id="PTHR12589">
    <property type="entry name" value="PYRUVOYL TETRAHYDROBIOPTERIN SYNTHASE"/>
    <property type="match status" value="1"/>
</dbReference>
<comment type="pathway">
    <text evidence="2">Purine metabolism; 7-cyano-7-deazaguanine biosynthesis.</text>
</comment>
<reference evidence="12" key="1">
    <citation type="submission" date="2017-06" db="EMBL/GenBank/DDBJ databases">
        <authorList>
            <person name="Varghese N."/>
            <person name="Submissions S."/>
        </authorList>
    </citation>
    <scope>NUCLEOTIDE SEQUENCE [LARGE SCALE GENOMIC DNA]</scope>
    <source>
        <strain evidence="12">JAD2</strain>
    </source>
</reference>
<evidence type="ECO:0000256" key="8">
    <source>
        <dbReference type="ARBA" id="ARBA00023239"/>
    </source>
</evidence>
<evidence type="ECO:0000256" key="2">
    <source>
        <dbReference type="ARBA" id="ARBA00005061"/>
    </source>
</evidence>
<dbReference type="PANTHER" id="PTHR12589:SF7">
    <property type="entry name" value="6-PYRUVOYL TETRAHYDROBIOPTERIN SYNTHASE"/>
    <property type="match status" value="1"/>
</dbReference>
<evidence type="ECO:0000256" key="7">
    <source>
        <dbReference type="ARBA" id="ARBA00022833"/>
    </source>
</evidence>
<dbReference type="GO" id="GO:0070497">
    <property type="term" value="F:6-carboxytetrahydropterin synthase activity"/>
    <property type="evidence" value="ECO:0007669"/>
    <property type="project" value="UniProtKB-EC"/>
</dbReference>
<proteinExistence type="inferred from homology"/>
<dbReference type="EMBL" id="FYEK01000031">
    <property type="protein sequence ID" value="SNB67461.1"/>
    <property type="molecule type" value="Genomic_DNA"/>
</dbReference>
<dbReference type="Gene3D" id="3.30.479.10">
    <property type="entry name" value="6-pyruvoyl tetrahydropterin synthase/QueD"/>
    <property type="match status" value="1"/>
</dbReference>
<evidence type="ECO:0000256" key="3">
    <source>
        <dbReference type="ARBA" id="ARBA00008900"/>
    </source>
</evidence>
<keyword evidence="6" id="KW-0479">Metal-binding</keyword>
<comment type="similarity">
    <text evidence="3">Belongs to the PTPS family. QueD subfamily.</text>
</comment>
<comment type="cofactor">
    <cofactor evidence="1">
        <name>Zn(2+)</name>
        <dbReference type="ChEBI" id="CHEBI:29105"/>
    </cofactor>
</comment>
<organism evidence="11 12">
    <name type="scientific">Thermoflexus hugenholtzii JAD2</name>
    <dbReference type="NCBI Taxonomy" id="877466"/>
    <lineage>
        <taxon>Bacteria</taxon>
        <taxon>Bacillati</taxon>
        <taxon>Chloroflexota</taxon>
        <taxon>Thermoflexia</taxon>
        <taxon>Thermoflexales</taxon>
        <taxon>Thermoflexaceae</taxon>
        <taxon>Thermoflexus</taxon>
    </lineage>
</organism>
<dbReference type="EC" id="4.1.2.50" evidence="4"/>
<evidence type="ECO:0000313" key="12">
    <source>
        <dbReference type="Proteomes" id="UP000197025"/>
    </source>
</evidence>
<dbReference type="UniPathway" id="UPA00391"/>
<evidence type="ECO:0000256" key="1">
    <source>
        <dbReference type="ARBA" id="ARBA00001947"/>
    </source>
</evidence>
<dbReference type="InterPro" id="IPR038418">
    <property type="entry name" value="6-PTP_synth/QueD_sf"/>
</dbReference>
<comment type="catalytic activity">
    <reaction evidence="10">
        <text>7,8-dihydroneopterin 3'-triphosphate + H2O = 6-carboxy-5,6,7,8-tetrahydropterin + triphosphate + acetaldehyde + 2 H(+)</text>
        <dbReference type="Rhea" id="RHEA:27966"/>
        <dbReference type="ChEBI" id="CHEBI:15343"/>
        <dbReference type="ChEBI" id="CHEBI:15377"/>
        <dbReference type="ChEBI" id="CHEBI:15378"/>
        <dbReference type="ChEBI" id="CHEBI:18036"/>
        <dbReference type="ChEBI" id="CHEBI:58462"/>
        <dbReference type="ChEBI" id="CHEBI:61032"/>
        <dbReference type="EC" id="4.1.2.50"/>
    </reaction>
</comment>
<dbReference type="Pfam" id="PF01242">
    <property type="entry name" value="PTPS"/>
    <property type="match status" value="1"/>
</dbReference>
<evidence type="ECO:0000313" key="11">
    <source>
        <dbReference type="EMBL" id="SNB67461.1"/>
    </source>
</evidence>
<evidence type="ECO:0000256" key="9">
    <source>
        <dbReference type="ARBA" id="ARBA00031449"/>
    </source>
</evidence>
<evidence type="ECO:0000256" key="10">
    <source>
        <dbReference type="ARBA" id="ARBA00048807"/>
    </source>
</evidence>
<gene>
    <name evidence="11" type="ORF">SAMN02746019_00013240</name>
</gene>
<keyword evidence="8" id="KW-0456">Lyase</keyword>
<evidence type="ECO:0000256" key="5">
    <source>
        <dbReference type="ARBA" id="ARBA00018141"/>
    </source>
</evidence>
<evidence type="ECO:0000256" key="4">
    <source>
        <dbReference type="ARBA" id="ARBA00012982"/>
    </source>
</evidence>
<dbReference type="OrthoDB" id="9804698at2"/>
<accession>A0A212R5U2</accession>
<dbReference type="AlphaFoldDB" id="A0A212R5U2"/>
<dbReference type="RefSeq" id="WP_159461671.1">
    <property type="nucleotide sequence ID" value="NZ_FYEK01000031.1"/>
</dbReference>
<dbReference type="InParanoid" id="A0A212R5U2"/>
<dbReference type="GO" id="GO:0046872">
    <property type="term" value="F:metal ion binding"/>
    <property type="evidence" value="ECO:0007669"/>
    <property type="project" value="UniProtKB-KW"/>
</dbReference>
<evidence type="ECO:0000256" key="6">
    <source>
        <dbReference type="ARBA" id="ARBA00022723"/>
    </source>
</evidence>
<keyword evidence="7" id="KW-0862">Zinc</keyword>
<protein>
    <recommendedName>
        <fullName evidence="5">6-carboxy-5,6,7,8-tetrahydropterin synthase</fullName>
        <ecNumber evidence="4">4.1.2.50</ecNumber>
    </recommendedName>
    <alternativeName>
        <fullName evidence="9">Queuosine biosynthesis protein QueD</fullName>
    </alternativeName>
</protein>
<dbReference type="Proteomes" id="UP000197025">
    <property type="component" value="Unassembled WGS sequence"/>
</dbReference>
<dbReference type="InterPro" id="IPR007115">
    <property type="entry name" value="6-PTP_synth/QueD"/>
</dbReference>
<name>A0A212R5U2_9CHLR</name>